<feature type="domain" description="F-box" evidence="1">
    <location>
        <begin position="67"/>
        <end position="107"/>
    </location>
</feature>
<dbReference type="CDD" id="cd09917">
    <property type="entry name" value="F-box_SF"/>
    <property type="match status" value="1"/>
</dbReference>
<evidence type="ECO:0000313" key="3">
    <source>
        <dbReference type="EMBL" id="CAF3712574.1"/>
    </source>
</evidence>
<evidence type="ECO:0000313" key="2">
    <source>
        <dbReference type="EMBL" id="CAF0937073.1"/>
    </source>
</evidence>
<sequence length="258" mass="29651">MQCALLTRAHAEIRNTALVLNGFVVESPQVQIMGQAVKHFSQPQELIEEERKQHQDDDLTKLPSPLLSQLPREILLYNIFSYLTYLDLCHLSQINKYFKNLIESKDVDHLRRQANKTKMLAESYEVKYLDVDRIVTIGVRSGEYDYIGNVQEKIYHSFGNLTELLPKNQILRLSDNGKPLIYSASFLSYKDRIDNNQAIITVQSINADASADNIPSDGDPIGNEDYQPTAQLENKKLKFQCLCEKRRREVDTGSWTLE</sequence>
<dbReference type="AlphaFoldDB" id="A0A8S2I9M6"/>
<accession>A0A8S2I9M6</accession>
<organism evidence="3 4">
    <name type="scientific">Didymodactylos carnosus</name>
    <dbReference type="NCBI Taxonomy" id="1234261"/>
    <lineage>
        <taxon>Eukaryota</taxon>
        <taxon>Metazoa</taxon>
        <taxon>Spiralia</taxon>
        <taxon>Gnathifera</taxon>
        <taxon>Rotifera</taxon>
        <taxon>Eurotatoria</taxon>
        <taxon>Bdelloidea</taxon>
        <taxon>Philodinida</taxon>
        <taxon>Philodinidae</taxon>
        <taxon>Didymodactylos</taxon>
    </lineage>
</organism>
<gene>
    <name evidence="2" type="ORF">OVA965_LOCUS11436</name>
    <name evidence="3" type="ORF">TMI583_LOCUS11437</name>
</gene>
<dbReference type="InterPro" id="IPR001810">
    <property type="entry name" value="F-box_dom"/>
</dbReference>
<evidence type="ECO:0000313" key="4">
    <source>
        <dbReference type="Proteomes" id="UP000682733"/>
    </source>
</evidence>
<dbReference type="Proteomes" id="UP000677228">
    <property type="component" value="Unassembled WGS sequence"/>
</dbReference>
<dbReference type="InterPro" id="IPR036047">
    <property type="entry name" value="F-box-like_dom_sf"/>
</dbReference>
<dbReference type="EMBL" id="CAJOBA010004421">
    <property type="protein sequence ID" value="CAF3712574.1"/>
    <property type="molecule type" value="Genomic_DNA"/>
</dbReference>
<dbReference type="Gene3D" id="1.20.1280.50">
    <property type="match status" value="1"/>
</dbReference>
<dbReference type="EMBL" id="CAJNOK010004417">
    <property type="protein sequence ID" value="CAF0937073.1"/>
    <property type="molecule type" value="Genomic_DNA"/>
</dbReference>
<name>A0A8S2I9M6_9BILA</name>
<protein>
    <recommendedName>
        <fullName evidence="1">F-box domain-containing protein</fullName>
    </recommendedName>
</protein>
<reference evidence="3" key="1">
    <citation type="submission" date="2021-02" db="EMBL/GenBank/DDBJ databases">
        <authorList>
            <person name="Nowell W R."/>
        </authorList>
    </citation>
    <scope>NUCLEOTIDE SEQUENCE</scope>
</reference>
<dbReference type="Proteomes" id="UP000682733">
    <property type="component" value="Unassembled WGS sequence"/>
</dbReference>
<proteinExistence type="predicted"/>
<evidence type="ECO:0000259" key="1">
    <source>
        <dbReference type="Pfam" id="PF00646"/>
    </source>
</evidence>
<comment type="caution">
    <text evidence="3">The sequence shown here is derived from an EMBL/GenBank/DDBJ whole genome shotgun (WGS) entry which is preliminary data.</text>
</comment>
<dbReference type="Pfam" id="PF00646">
    <property type="entry name" value="F-box"/>
    <property type="match status" value="1"/>
</dbReference>
<dbReference type="SUPFAM" id="SSF81383">
    <property type="entry name" value="F-box domain"/>
    <property type="match status" value="1"/>
</dbReference>